<dbReference type="OrthoDB" id="2634326at2759"/>
<reference evidence="1 2" key="1">
    <citation type="submission" date="2016-06" db="EMBL/GenBank/DDBJ databases">
        <title>Comparative genomics of the ectomycorrhizal sister species Rhizopogon vinicolor and Rhizopogon vesiculosus (Basidiomycota: Boletales) reveals a divergence of the mating type B locus.</title>
        <authorList>
            <consortium name="DOE Joint Genome Institute"/>
            <person name="Mujic A.B."/>
            <person name="Kuo A."/>
            <person name="Tritt A."/>
            <person name="Lipzen A."/>
            <person name="Chen C."/>
            <person name="Johnson J."/>
            <person name="Sharma A."/>
            <person name="Barry K."/>
            <person name="Grigoriev I.V."/>
            <person name="Spatafora J.W."/>
        </authorList>
    </citation>
    <scope>NUCLEOTIDE SEQUENCE [LARGE SCALE GENOMIC DNA]</scope>
    <source>
        <strain evidence="1 2">AM-OR11-026</strain>
    </source>
</reference>
<dbReference type="AlphaFoldDB" id="A0A1B7MDJ5"/>
<protein>
    <submittedName>
        <fullName evidence="1">Uncharacterized protein</fullName>
    </submittedName>
</protein>
<dbReference type="EMBL" id="KV450103">
    <property type="protein sequence ID" value="OAX30665.1"/>
    <property type="molecule type" value="Genomic_DNA"/>
</dbReference>
<organism evidence="1 2">
    <name type="scientific">Rhizopogon vinicolor AM-OR11-026</name>
    <dbReference type="NCBI Taxonomy" id="1314800"/>
    <lineage>
        <taxon>Eukaryota</taxon>
        <taxon>Fungi</taxon>
        <taxon>Dikarya</taxon>
        <taxon>Basidiomycota</taxon>
        <taxon>Agaricomycotina</taxon>
        <taxon>Agaricomycetes</taxon>
        <taxon>Agaricomycetidae</taxon>
        <taxon>Boletales</taxon>
        <taxon>Suillineae</taxon>
        <taxon>Rhizopogonaceae</taxon>
        <taxon>Rhizopogon</taxon>
    </lineage>
</organism>
<accession>A0A1B7MDJ5</accession>
<evidence type="ECO:0000313" key="2">
    <source>
        <dbReference type="Proteomes" id="UP000092154"/>
    </source>
</evidence>
<keyword evidence="2" id="KW-1185">Reference proteome</keyword>
<name>A0A1B7MDJ5_9AGAM</name>
<gene>
    <name evidence="1" type="ORF">K503DRAFT_704972</name>
</gene>
<dbReference type="InParanoid" id="A0A1B7MDJ5"/>
<proteinExistence type="predicted"/>
<sequence>LPTAIMSWKLAMQKADKSTARVRSPSMSVETWFLDPCLIVGTTSKDRRKQYLVTWLSVISAWINRVTSSTASAVHPSIWRGFLNSIPNPEEVFSSSTASSCELNEAMDLFGAELMQLHITTHQSPALLTWHNITVTADTLNVDHIHQVLWDLAEHNFRFELLSLDKQMASEAWNADSATWEEMVLHVFDGGAGLVLGSEPFPDRSWGLDALRVEDRSLFVDNFRALLSLWPHVPSTLQNPLGMSPISTHIFSVERCITLFYVQTFYDTYR</sequence>
<dbReference type="Proteomes" id="UP000092154">
    <property type="component" value="Unassembled WGS sequence"/>
</dbReference>
<feature type="non-terminal residue" evidence="1">
    <location>
        <position position="1"/>
    </location>
</feature>
<evidence type="ECO:0000313" key="1">
    <source>
        <dbReference type="EMBL" id="OAX30665.1"/>
    </source>
</evidence>